<comment type="caution">
    <text evidence="2">The sequence shown here is derived from an EMBL/GenBank/DDBJ whole genome shotgun (WGS) entry which is preliminary data.</text>
</comment>
<accession>A0A084SPE1</accession>
<dbReference type="PROSITE" id="PS50234">
    <property type="entry name" value="VWFA"/>
    <property type="match status" value="1"/>
</dbReference>
<dbReference type="Proteomes" id="UP000028547">
    <property type="component" value="Unassembled WGS sequence"/>
</dbReference>
<feature type="domain" description="VWFA" evidence="1">
    <location>
        <begin position="16"/>
        <end position="191"/>
    </location>
</feature>
<dbReference type="PIRSF" id="PIRSF020634">
    <property type="entry name" value="TerY_vWA"/>
    <property type="match status" value="1"/>
</dbReference>
<dbReference type="InterPro" id="IPR036465">
    <property type="entry name" value="vWFA_dom_sf"/>
</dbReference>
<organism evidence="2 3">
    <name type="scientific">Archangium violaceum Cb vi76</name>
    <dbReference type="NCBI Taxonomy" id="1406225"/>
    <lineage>
        <taxon>Bacteria</taxon>
        <taxon>Pseudomonadati</taxon>
        <taxon>Myxococcota</taxon>
        <taxon>Myxococcia</taxon>
        <taxon>Myxococcales</taxon>
        <taxon>Cystobacterineae</taxon>
        <taxon>Archangiaceae</taxon>
        <taxon>Archangium</taxon>
    </lineage>
</organism>
<protein>
    <submittedName>
        <fullName evidence="2">Tellurite resistance protein TerY</fullName>
    </submittedName>
</protein>
<dbReference type="AlphaFoldDB" id="A0A084SPE1"/>
<dbReference type="SUPFAM" id="SSF53300">
    <property type="entry name" value="vWA-like"/>
    <property type="match status" value="1"/>
</dbReference>
<sequence>MSKLKEFTASTARPLPVILMADVSGSMSTNGKIDTLNAAVKDMLETFAREDDSRAEIHVGIVTFGQGGARVHQPLQPAARTQWQPMTASGGTPLGGALQVVTGLLEDRQQVPSRAYRPALVLVSDGQPTDAWEEPLKHLLGSERASKATRFALGIGEDADKGMLQSFLAQADARVFEAHEARQVRQFFRWVTMSVTARSRSSNPNSVAVVEPTALDELDF</sequence>
<evidence type="ECO:0000313" key="3">
    <source>
        <dbReference type="Proteomes" id="UP000028547"/>
    </source>
</evidence>
<dbReference type="SMART" id="SM00327">
    <property type="entry name" value="VWA"/>
    <property type="match status" value="1"/>
</dbReference>
<dbReference type="Pfam" id="PF13519">
    <property type="entry name" value="VWA_2"/>
    <property type="match status" value="1"/>
</dbReference>
<proteinExistence type="predicted"/>
<dbReference type="InterPro" id="IPR011392">
    <property type="entry name" value="Tellurite-R_TerY"/>
</dbReference>
<dbReference type="Gene3D" id="3.40.50.410">
    <property type="entry name" value="von Willebrand factor, type A domain"/>
    <property type="match status" value="1"/>
</dbReference>
<evidence type="ECO:0000259" key="1">
    <source>
        <dbReference type="PROSITE" id="PS50234"/>
    </source>
</evidence>
<gene>
    <name evidence="2" type="ORF">Q664_29385</name>
</gene>
<reference evidence="2 3" key="1">
    <citation type="submission" date="2014-07" db="EMBL/GenBank/DDBJ databases">
        <title>Draft Genome Sequence of Gephyronic Acid Producer, Cystobacter violaceus Strain Cb vi76.</title>
        <authorList>
            <person name="Stevens D.C."/>
            <person name="Young J."/>
            <person name="Carmichael R."/>
            <person name="Tan J."/>
            <person name="Taylor R.E."/>
        </authorList>
    </citation>
    <scope>NUCLEOTIDE SEQUENCE [LARGE SCALE GENOMIC DNA]</scope>
    <source>
        <strain evidence="2 3">Cb vi76</strain>
    </source>
</reference>
<dbReference type="EMBL" id="JPMI01000216">
    <property type="protein sequence ID" value="KFA90326.1"/>
    <property type="molecule type" value="Genomic_DNA"/>
</dbReference>
<dbReference type="RefSeq" id="WP_043402824.1">
    <property type="nucleotide sequence ID" value="NZ_JPMI01000216.1"/>
</dbReference>
<evidence type="ECO:0000313" key="2">
    <source>
        <dbReference type="EMBL" id="KFA90326.1"/>
    </source>
</evidence>
<name>A0A084SPE1_9BACT</name>
<dbReference type="InterPro" id="IPR002035">
    <property type="entry name" value="VWF_A"/>
</dbReference>